<evidence type="ECO:0000313" key="1">
    <source>
        <dbReference type="EMBL" id="GES74341.1"/>
    </source>
</evidence>
<gene>
    <name evidence="1" type="ORF">RCL2_000182300</name>
</gene>
<dbReference type="AlphaFoldDB" id="A0A8H3KWM6"/>
<dbReference type="EMBL" id="BLAL01000012">
    <property type="protein sequence ID" value="GES74341.1"/>
    <property type="molecule type" value="Genomic_DNA"/>
</dbReference>
<protein>
    <submittedName>
        <fullName evidence="1">Uncharacterized protein</fullName>
    </submittedName>
</protein>
<accession>A0A8H3KWM6</accession>
<proteinExistence type="predicted"/>
<comment type="caution">
    <text evidence="1">The sequence shown here is derived from an EMBL/GenBank/DDBJ whole genome shotgun (WGS) entry which is preliminary data.</text>
</comment>
<dbReference type="Proteomes" id="UP000615446">
    <property type="component" value="Unassembled WGS sequence"/>
</dbReference>
<reference evidence="1" key="1">
    <citation type="submission" date="2019-10" db="EMBL/GenBank/DDBJ databases">
        <title>Conservation and host-specific expression of non-tandemly repeated heterogenous ribosome RNA gene in arbuscular mycorrhizal fungi.</title>
        <authorList>
            <person name="Maeda T."/>
            <person name="Kobayashi Y."/>
            <person name="Nakagawa T."/>
            <person name="Ezawa T."/>
            <person name="Yamaguchi K."/>
            <person name="Bino T."/>
            <person name="Nishimoto Y."/>
            <person name="Shigenobu S."/>
            <person name="Kawaguchi M."/>
        </authorList>
    </citation>
    <scope>NUCLEOTIDE SEQUENCE</scope>
    <source>
        <strain evidence="1">HR1</strain>
    </source>
</reference>
<evidence type="ECO:0000313" key="2">
    <source>
        <dbReference type="Proteomes" id="UP000615446"/>
    </source>
</evidence>
<sequence>MPDIRIPMNPNSSCLTEIRLFRDSPQFSPTLWSIHDSIELEIPRTQNIVELQKQVDVQVECILRGEQRPKQKESLIDRERRIMTIIDNRIG</sequence>
<organism evidence="1 2">
    <name type="scientific">Rhizophagus clarus</name>
    <dbReference type="NCBI Taxonomy" id="94130"/>
    <lineage>
        <taxon>Eukaryota</taxon>
        <taxon>Fungi</taxon>
        <taxon>Fungi incertae sedis</taxon>
        <taxon>Mucoromycota</taxon>
        <taxon>Glomeromycotina</taxon>
        <taxon>Glomeromycetes</taxon>
        <taxon>Glomerales</taxon>
        <taxon>Glomeraceae</taxon>
        <taxon>Rhizophagus</taxon>
    </lineage>
</organism>
<name>A0A8H3KWM6_9GLOM</name>
<dbReference type="OrthoDB" id="2407903at2759"/>